<evidence type="ECO:0000256" key="1">
    <source>
        <dbReference type="SAM" id="MobiDB-lite"/>
    </source>
</evidence>
<dbReference type="EMBL" id="BKCJ010006022">
    <property type="protein sequence ID" value="GEU69922.1"/>
    <property type="molecule type" value="Genomic_DNA"/>
</dbReference>
<proteinExistence type="predicted"/>
<reference evidence="2" key="1">
    <citation type="journal article" date="2019" name="Sci. Rep.">
        <title>Draft genome of Tanacetum cinerariifolium, the natural source of mosquito coil.</title>
        <authorList>
            <person name="Yamashiro T."/>
            <person name="Shiraishi A."/>
            <person name="Satake H."/>
            <person name="Nakayama K."/>
        </authorList>
    </citation>
    <scope>NUCLEOTIDE SEQUENCE</scope>
</reference>
<evidence type="ECO:0000313" key="2">
    <source>
        <dbReference type="EMBL" id="GEU69922.1"/>
    </source>
</evidence>
<name>A0A6L2MB53_TANCI</name>
<protein>
    <submittedName>
        <fullName evidence="2">Uncharacterized protein</fullName>
    </submittedName>
</protein>
<comment type="caution">
    <text evidence="2">The sequence shown here is derived from an EMBL/GenBank/DDBJ whole genome shotgun (WGS) entry which is preliminary data.</text>
</comment>
<feature type="region of interest" description="Disordered" evidence="1">
    <location>
        <begin position="19"/>
        <end position="69"/>
    </location>
</feature>
<organism evidence="2">
    <name type="scientific">Tanacetum cinerariifolium</name>
    <name type="common">Dalmatian daisy</name>
    <name type="synonym">Chrysanthemum cinerariifolium</name>
    <dbReference type="NCBI Taxonomy" id="118510"/>
    <lineage>
        <taxon>Eukaryota</taxon>
        <taxon>Viridiplantae</taxon>
        <taxon>Streptophyta</taxon>
        <taxon>Embryophyta</taxon>
        <taxon>Tracheophyta</taxon>
        <taxon>Spermatophyta</taxon>
        <taxon>Magnoliopsida</taxon>
        <taxon>eudicotyledons</taxon>
        <taxon>Gunneridae</taxon>
        <taxon>Pentapetalae</taxon>
        <taxon>asterids</taxon>
        <taxon>campanulids</taxon>
        <taxon>Asterales</taxon>
        <taxon>Asteraceae</taxon>
        <taxon>Asteroideae</taxon>
        <taxon>Anthemideae</taxon>
        <taxon>Anthemidinae</taxon>
        <taxon>Tanacetum</taxon>
    </lineage>
</organism>
<dbReference type="AlphaFoldDB" id="A0A6L2MB53"/>
<feature type="compositionally biased region" description="Acidic residues" evidence="1">
    <location>
        <begin position="27"/>
        <end position="53"/>
    </location>
</feature>
<sequence>MATLLTSIQRRIRRILEVDPADYLADGGDDDDDDSSDDDDDDDDDVETDEKEDEEHLAHSDSTAVASPAINHAPIPFPYEEEVAILLALQTPPPSPLTPLSSPLPQIPSPPTTQMRAAAPPTYHSLLPVGTPLLLPIPFPAPSTSRRAGILEADMSPRKGLLLTAPIPWYEVRESSAAGTARRSGSTVARRVKYSFVDTMETNVRAVERRAMTADIC</sequence>
<accession>A0A6L2MB53</accession>
<gene>
    <name evidence="2" type="ORF">Tci_041900</name>
</gene>